<accession>A0AA36CY80</accession>
<feature type="non-terminal residue" evidence="2">
    <location>
        <position position="1"/>
    </location>
</feature>
<dbReference type="EMBL" id="CATQJA010002643">
    <property type="protein sequence ID" value="CAJ0576381.1"/>
    <property type="molecule type" value="Genomic_DNA"/>
</dbReference>
<comment type="caution">
    <text evidence="2">The sequence shown here is derived from an EMBL/GenBank/DDBJ whole genome shotgun (WGS) entry which is preliminary data.</text>
</comment>
<sequence>MHSMLYCLFFAVVLVTVHADIQNQCATWQDCPKDHYCKDGMCAEQRNIERGELCGGRITGGCTLGYRCCSQVKGGIGTCLEIGEVCE</sequence>
<dbReference type="Proteomes" id="UP001177023">
    <property type="component" value="Unassembled WGS sequence"/>
</dbReference>
<dbReference type="AlphaFoldDB" id="A0AA36CY80"/>
<organism evidence="2 3">
    <name type="scientific">Mesorhabditis spiculigera</name>
    <dbReference type="NCBI Taxonomy" id="96644"/>
    <lineage>
        <taxon>Eukaryota</taxon>
        <taxon>Metazoa</taxon>
        <taxon>Ecdysozoa</taxon>
        <taxon>Nematoda</taxon>
        <taxon>Chromadorea</taxon>
        <taxon>Rhabditida</taxon>
        <taxon>Rhabditina</taxon>
        <taxon>Rhabditomorpha</taxon>
        <taxon>Rhabditoidea</taxon>
        <taxon>Rhabditidae</taxon>
        <taxon>Mesorhabditinae</taxon>
        <taxon>Mesorhabditis</taxon>
    </lineage>
</organism>
<gene>
    <name evidence="2" type="ORF">MSPICULIGERA_LOCUS14675</name>
</gene>
<reference evidence="2" key="1">
    <citation type="submission" date="2023-06" db="EMBL/GenBank/DDBJ databases">
        <authorList>
            <person name="Delattre M."/>
        </authorList>
    </citation>
    <scope>NUCLEOTIDE SEQUENCE</scope>
    <source>
        <strain evidence="2">AF72</strain>
    </source>
</reference>
<proteinExistence type="predicted"/>
<keyword evidence="1" id="KW-0732">Signal</keyword>
<evidence type="ECO:0000256" key="1">
    <source>
        <dbReference type="SAM" id="SignalP"/>
    </source>
</evidence>
<evidence type="ECO:0000313" key="2">
    <source>
        <dbReference type="EMBL" id="CAJ0576381.1"/>
    </source>
</evidence>
<feature type="signal peptide" evidence="1">
    <location>
        <begin position="1"/>
        <end position="19"/>
    </location>
</feature>
<evidence type="ECO:0000313" key="3">
    <source>
        <dbReference type="Proteomes" id="UP001177023"/>
    </source>
</evidence>
<keyword evidence="3" id="KW-1185">Reference proteome</keyword>
<protein>
    <submittedName>
        <fullName evidence="2">Uncharacterized protein</fullName>
    </submittedName>
</protein>
<name>A0AA36CY80_9BILA</name>
<feature type="chain" id="PRO_5041202185" evidence="1">
    <location>
        <begin position="20"/>
        <end position="87"/>
    </location>
</feature>